<dbReference type="Proteomes" id="UP000677054">
    <property type="component" value="Unassembled WGS sequence"/>
</dbReference>
<accession>A0A7R8XB05</accession>
<reference evidence="3" key="1">
    <citation type="submission" date="2020-11" db="EMBL/GenBank/DDBJ databases">
        <authorList>
            <person name="Tran Van P."/>
        </authorList>
    </citation>
    <scope>NUCLEOTIDE SEQUENCE</scope>
</reference>
<feature type="compositionally biased region" description="Basic and acidic residues" evidence="1">
    <location>
        <begin position="109"/>
        <end position="135"/>
    </location>
</feature>
<dbReference type="AlphaFoldDB" id="A0A7R8XB05"/>
<evidence type="ECO:0000256" key="1">
    <source>
        <dbReference type="SAM" id="MobiDB-lite"/>
    </source>
</evidence>
<protein>
    <submittedName>
        <fullName evidence="3">Uncharacterized protein</fullName>
    </submittedName>
</protein>
<feature type="compositionally biased region" description="Basic and acidic residues" evidence="1">
    <location>
        <begin position="76"/>
        <end position="94"/>
    </location>
</feature>
<evidence type="ECO:0000313" key="4">
    <source>
        <dbReference type="Proteomes" id="UP000677054"/>
    </source>
</evidence>
<evidence type="ECO:0000313" key="3">
    <source>
        <dbReference type="EMBL" id="CAD7246224.1"/>
    </source>
</evidence>
<sequence length="166" mass="18759">MASTVSLVTLPLFALVFISQVALPARCEVLDISVPGSTGADRQKPWSLTHTDEDETARRKRDTNRESNLFGILQMIRDKKNSSEPNDGNREGGQKHNNGGKQNGRKNRDKSGSKNRDKNGRKNRDKNGRKYRDQNGPKPRNKNSGKQDDQNSRKHRDQNGRKHGDQ</sequence>
<keyword evidence="4" id="KW-1185">Reference proteome</keyword>
<dbReference type="EMBL" id="LR900591">
    <property type="protein sequence ID" value="CAD7246224.1"/>
    <property type="molecule type" value="Genomic_DNA"/>
</dbReference>
<organism evidence="3">
    <name type="scientific">Darwinula stevensoni</name>
    <dbReference type="NCBI Taxonomy" id="69355"/>
    <lineage>
        <taxon>Eukaryota</taxon>
        <taxon>Metazoa</taxon>
        <taxon>Ecdysozoa</taxon>
        <taxon>Arthropoda</taxon>
        <taxon>Crustacea</taxon>
        <taxon>Oligostraca</taxon>
        <taxon>Ostracoda</taxon>
        <taxon>Podocopa</taxon>
        <taxon>Podocopida</taxon>
        <taxon>Darwinulocopina</taxon>
        <taxon>Darwinuloidea</taxon>
        <taxon>Darwinulidae</taxon>
        <taxon>Darwinula</taxon>
    </lineage>
</organism>
<dbReference type="EMBL" id="CAJPEV010001074">
    <property type="protein sequence ID" value="CAG0890547.1"/>
    <property type="molecule type" value="Genomic_DNA"/>
</dbReference>
<feature type="region of interest" description="Disordered" evidence="1">
    <location>
        <begin position="34"/>
        <end position="166"/>
    </location>
</feature>
<feature type="signal peptide" evidence="2">
    <location>
        <begin position="1"/>
        <end position="27"/>
    </location>
</feature>
<name>A0A7R8XB05_9CRUS</name>
<gene>
    <name evidence="3" type="ORF">DSTB1V02_LOCUS6080</name>
</gene>
<feature type="compositionally biased region" description="Basic and acidic residues" evidence="1">
    <location>
        <begin position="145"/>
        <end position="166"/>
    </location>
</feature>
<proteinExistence type="predicted"/>
<feature type="chain" id="PRO_5036209114" evidence="2">
    <location>
        <begin position="28"/>
        <end position="166"/>
    </location>
</feature>
<evidence type="ECO:0000256" key="2">
    <source>
        <dbReference type="SAM" id="SignalP"/>
    </source>
</evidence>
<keyword evidence="2" id="KW-0732">Signal</keyword>